<dbReference type="AlphaFoldDB" id="A0A6P2CWX4"/>
<dbReference type="InterPro" id="IPR024881">
    <property type="entry name" value="Tip"/>
</dbReference>
<reference evidence="7 8" key="1">
    <citation type="submission" date="2019-05" db="EMBL/GenBank/DDBJ databases">
        <authorList>
            <consortium name="Science for Life Laboratories"/>
        </authorList>
    </citation>
    <scope>NUCLEOTIDE SEQUENCE [LARGE SCALE GENOMIC DNA]</scope>
    <source>
        <strain evidence="7">Soil9</strain>
    </source>
</reference>
<dbReference type="Gene3D" id="2.130.10.130">
    <property type="entry name" value="Integrin alpha, N-terminal"/>
    <property type="match status" value="2"/>
</dbReference>
<dbReference type="InterPro" id="IPR001818">
    <property type="entry name" value="Pept_M10_metallopeptidase"/>
</dbReference>
<dbReference type="InterPro" id="IPR024079">
    <property type="entry name" value="MetalloPept_cat_dom_sf"/>
</dbReference>
<dbReference type="Pfam" id="PF00413">
    <property type="entry name" value="Peptidase_M10"/>
    <property type="match status" value="1"/>
</dbReference>
<dbReference type="PANTHER" id="PTHR13412">
    <property type="entry name" value="T-CELL IMMUNOMODULATORY PROTEIN HOMOLOG"/>
    <property type="match status" value="1"/>
</dbReference>
<keyword evidence="2" id="KW-0479">Metal-binding</keyword>
<dbReference type="Pfam" id="PF13517">
    <property type="entry name" value="FG-GAP_3"/>
    <property type="match status" value="1"/>
</dbReference>
<dbReference type="InterPro" id="IPR013517">
    <property type="entry name" value="FG-GAP"/>
</dbReference>
<evidence type="ECO:0000256" key="4">
    <source>
        <dbReference type="ARBA" id="ARBA00022801"/>
    </source>
</evidence>
<keyword evidence="1" id="KW-0645">Protease</keyword>
<accession>A0A6P2CWX4</accession>
<dbReference type="GO" id="GO:0008270">
    <property type="term" value="F:zinc ion binding"/>
    <property type="evidence" value="ECO:0007669"/>
    <property type="project" value="InterPro"/>
</dbReference>
<feature type="domain" description="Peptidase M10 metallopeptidase" evidence="6">
    <location>
        <begin position="153"/>
        <end position="207"/>
    </location>
</feature>
<dbReference type="PANTHER" id="PTHR13412:SF0">
    <property type="entry name" value="T-CELL IMMUNOMODULATORY PROTEIN"/>
    <property type="match status" value="1"/>
</dbReference>
<evidence type="ECO:0000256" key="1">
    <source>
        <dbReference type="ARBA" id="ARBA00022670"/>
    </source>
</evidence>
<evidence type="ECO:0000259" key="6">
    <source>
        <dbReference type="Pfam" id="PF00413"/>
    </source>
</evidence>
<evidence type="ECO:0000313" key="8">
    <source>
        <dbReference type="Proteomes" id="UP000464178"/>
    </source>
</evidence>
<proteinExistence type="predicted"/>
<keyword evidence="4" id="KW-0378">Hydrolase</keyword>
<dbReference type="EMBL" id="LR593886">
    <property type="protein sequence ID" value="VTR93449.1"/>
    <property type="molecule type" value="Genomic_DNA"/>
</dbReference>
<dbReference type="SUPFAM" id="SSF55486">
    <property type="entry name" value="Metalloproteases ('zincins'), catalytic domain"/>
    <property type="match status" value="1"/>
</dbReference>
<dbReference type="GO" id="GO:0004222">
    <property type="term" value="F:metalloendopeptidase activity"/>
    <property type="evidence" value="ECO:0007669"/>
    <property type="project" value="InterPro"/>
</dbReference>
<protein>
    <recommendedName>
        <fullName evidence="6">Peptidase M10 metallopeptidase domain-containing protein</fullName>
    </recommendedName>
</protein>
<sequence>MRNEPRLRAHRPRTGTALAAPALHLETLESRDVPAITIQFDYTYDTSGFFASHADARATLERAAADLGNTLTANLAAITPSGSNTWTATFFNPSGSGEISVANLNVAANTLKVFVGTRTTAGSEAGVGGPGGYRISGSTAWSSSILSRGHTGYAPWGGSLSFDASMSWYFGQSASGLTSNKADFYTVAVHELGHLLGIGTASQWTALVSGSTFRGAQSMAAYGGAVPLYTDGAHWADGITVGGKATVMDPILPQGVRVAWSALDAAALRDLGWNTVSAPTPPPTVKVPVAGTQPIAFTGNLDGTVSLFTVSNGTLTDTGTRFTPFVGYRGAIRVASGDFNGDGVTDYAFTTGAGPQTVVEIINGADGTLLMDQTIVFRGFTGGLFLAAGDIDRDGIDDLVISADAGAGPHIQTFRIVNGALQLQSSFFAFDNPAFRGGARVAVGDINRDGYDDVVVTTGGQAIGRVAVYSGAGLRNGTATRLIPDFNPFAGLWTGLNVAVGDMDGDGYAELAITPDRGGPAHVKIWSGATLTANSAVQASVLPLTASFYAFSPTDWNGARLAMSDTDGDGRDELFAASGNRLSSAARVFTYAQAVAGGAGASEVQPFNTTVTYDGVYVGLHLAPATTSDATTTDTTDTESHTVTVPPVTHKCMCGACAALAALTGTETGAAAMFSSVPVK</sequence>
<dbReference type="GO" id="GO:0006508">
    <property type="term" value="P:proteolysis"/>
    <property type="evidence" value="ECO:0007669"/>
    <property type="project" value="UniProtKB-KW"/>
</dbReference>
<dbReference type="SUPFAM" id="SSF69318">
    <property type="entry name" value="Integrin alpha N-terminal domain"/>
    <property type="match status" value="1"/>
</dbReference>
<dbReference type="RefSeq" id="WP_162668174.1">
    <property type="nucleotide sequence ID" value="NZ_LR593886.1"/>
</dbReference>
<dbReference type="KEGG" id="gms:SOIL9_42650"/>
<keyword evidence="3" id="KW-0732">Signal</keyword>
<gene>
    <name evidence="7" type="ORF">SOIL9_42650</name>
</gene>
<dbReference type="InterPro" id="IPR028994">
    <property type="entry name" value="Integrin_alpha_N"/>
</dbReference>
<dbReference type="GO" id="GO:0031012">
    <property type="term" value="C:extracellular matrix"/>
    <property type="evidence" value="ECO:0007669"/>
    <property type="project" value="InterPro"/>
</dbReference>
<evidence type="ECO:0000256" key="2">
    <source>
        <dbReference type="ARBA" id="ARBA00022723"/>
    </source>
</evidence>
<dbReference type="Gene3D" id="3.40.390.10">
    <property type="entry name" value="Collagenase (Catalytic Domain)"/>
    <property type="match status" value="1"/>
</dbReference>
<organism evidence="7 8">
    <name type="scientific">Gemmata massiliana</name>
    <dbReference type="NCBI Taxonomy" id="1210884"/>
    <lineage>
        <taxon>Bacteria</taxon>
        <taxon>Pseudomonadati</taxon>
        <taxon>Planctomycetota</taxon>
        <taxon>Planctomycetia</taxon>
        <taxon>Gemmatales</taxon>
        <taxon>Gemmataceae</taxon>
        <taxon>Gemmata</taxon>
    </lineage>
</organism>
<keyword evidence="5" id="KW-0862">Zinc</keyword>
<evidence type="ECO:0000256" key="5">
    <source>
        <dbReference type="ARBA" id="ARBA00022833"/>
    </source>
</evidence>
<keyword evidence="8" id="KW-1185">Reference proteome</keyword>
<dbReference type="Proteomes" id="UP000464178">
    <property type="component" value="Chromosome"/>
</dbReference>
<evidence type="ECO:0000313" key="7">
    <source>
        <dbReference type="EMBL" id="VTR93449.1"/>
    </source>
</evidence>
<name>A0A6P2CWX4_9BACT</name>
<evidence type="ECO:0000256" key="3">
    <source>
        <dbReference type="ARBA" id="ARBA00022729"/>
    </source>
</evidence>